<dbReference type="EMBL" id="CP011076">
    <property type="protein sequence ID" value="AKF95902.1"/>
    <property type="molecule type" value="Genomic_DNA"/>
</dbReference>
<comment type="subcellular location">
    <subcellularLocation>
        <location evidence="1">Membrane</location>
        <topology evidence="1">Lipid-anchor</topology>
    </subcellularLocation>
</comment>
<dbReference type="Pfam" id="PF25198">
    <property type="entry name" value="Spore_GerAC_N"/>
    <property type="match status" value="1"/>
</dbReference>
<keyword evidence="6" id="KW-0564">Palmitate</keyword>
<dbReference type="Pfam" id="PF05504">
    <property type="entry name" value="Spore_GerAC"/>
    <property type="match status" value="1"/>
</dbReference>
<evidence type="ECO:0000256" key="4">
    <source>
        <dbReference type="ARBA" id="ARBA00022729"/>
    </source>
</evidence>
<gene>
    <name evidence="10" type="ORF">EX87_20140</name>
</gene>
<geneLocation type="plasmid" evidence="10">
    <name>unnamed2</name>
</geneLocation>
<keyword evidence="10" id="KW-0614">Plasmid</keyword>
<dbReference type="InterPro" id="IPR008844">
    <property type="entry name" value="Spore_GerAC-like"/>
</dbReference>
<evidence type="ECO:0000313" key="10">
    <source>
        <dbReference type="EMBL" id="AKF95902.1"/>
    </source>
</evidence>
<evidence type="ECO:0000256" key="5">
    <source>
        <dbReference type="ARBA" id="ARBA00023136"/>
    </source>
</evidence>
<keyword evidence="5" id="KW-0472">Membrane</keyword>
<evidence type="ECO:0000256" key="1">
    <source>
        <dbReference type="ARBA" id="ARBA00004635"/>
    </source>
</evidence>
<sequence length="374" mass="42854">MMRRLLTIAIMLIALFPISGCGYTTIEHMTLTLLIGIDLDHDGNLVFAISSPVFSKEAKDKEEEFEVRATTLRHSREGFDKRALGLTMAGKTQIVIIGKKLAKQKDWSILLDPFYRDPKSTATARVVHYDGSIDEIMHYTPKDKPRLPLYLSNLVETGLFRNETTKTTIQEFHRQLKEDGITPSITALRKEEEELVLTGTALLDKASRVKMLIDSDEGKLIYILRKKTRGEFPFTLHLPNAPGQDIDKMDTKRISVNLHSIKTTTQARYERDRFIFDVNVHSTATISERLFPFNNIEPPKGLEKMIEEKLEQKFASLIRKLQKAKLDPAGFGMYARAYAYPHWKKVKENWLDNFQKSRVNIKVKVKIIGMGTVK</sequence>
<keyword evidence="4" id="KW-0732">Signal</keyword>
<feature type="domain" description="Spore germination protein N-terminal" evidence="9">
    <location>
        <begin position="23"/>
        <end position="189"/>
    </location>
</feature>
<dbReference type="GO" id="GO:0009847">
    <property type="term" value="P:spore germination"/>
    <property type="evidence" value="ECO:0007669"/>
    <property type="project" value="InterPro"/>
</dbReference>
<dbReference type="PANTHER" id="PTHR35789">
    <property type="entry name" value="SPORE GERMINATION PROTEIN B3"/>
    <property type="match status" value="1"/>
</dbReference>
<dbReference type="InterPro" id="IPR057336">
    <property type="entry name" value="GerAC_N"/>
</dbReference>
<dbReference type="GO" id="GO:0016020">
    <property type="term" value="C:membrane"/>
    <property type="evidence" value="ECO:0007669"/>
    <property type="project" value="UniProtKB-SubCell"/>
</dbReference>
<organism evidence="10">
    <name type="scientific">Brevibacillus laterosporus</name>
    <name type="common">Bacillus laterosporus</name>
    <dbReference type="NCBI Taxonomy" id="1465"/>
    <lineage>
        <taxon>Bacteria</taxon>
        <taxon>Bacillati</taxon>
        <taxon>Bacillota</taxon>
        <taxon>Bacilli</taxon>
        <taxon>Bacillales</taxon>
        <taxon>Paenibacillaceae</taxon>
        <taxon>Brevibacillus</taxon>
    </lineage>
</organism>
<proteinExistence type="inferred from homology"/>
<dbReference type="Gene3D" id="3.30.300.210">
    <property type="entry name" value="Nutrient germinant receptor protein C, domain 3"/>
    <property type="match status" value="1"/>
</dbReference>
<evidence type="ECO:0000259" key="9">
    <source>
        <dbReference type="Pfam" id="PF25198"/>
    </source>
</evidence>
<feature type="domain" description="Spore germination GerAC-like C-terminal" evidence="8">
    <location>
        <begin position="198"/>
        <end position="371"/>
    </location>
</feature>
<comment type="similarity">
    <text evidence="2">Belongs to the GerABKC lipoprotein family.</text>
</comment>
<dbReference type="RefSeq" id="WP_031415086.1">
    <property type="nucleotide sequence ID" value="NZ_CP011076.1"/>
</dbReference>
<evidence type="ECO:0000256" key="2">
    <source>
        <dbReference type="ARBA" id="ARBA00007886"/>
    </source>
</evidence>
<evidence type="ECO:0000256" key="3">
    <source>
        <dbReference type="ARBA" id="ARBA00022544"/>
    </source>
</evidence>
<dbReference type="NCBIfam" id="TIGR02887">
    <property type="entry name" value="spore_ger_x_C"/>
    <property type="match status" value="1"/>
</dbReference>
<evidence type="ECO:0000256" key="6">
    <source>
        <dbReference type="ARBA" id="ARBA00023139"/>
    </source>
</evidence>
<keyword evidence="3" id="KW-0309">Germination</keyword>
<dbReference type="InterPro" id="IPR038501">
    <property type="entry name" value="Spore_GerAC_C_sf"/>
</dbReference>
<evidence type="ECO:0000259" key="8">
    <source>
        <dbReference type="Pfam" id="PF05504"/>
    </source>
</evidence>
<dbReference type="AlphaFoldDB" id="A0A0F7C1G3"/>
<dbReference type="InterPro" id="IPR046953">
    <property type="entry name" value="Spore_GerAC-like_C"/>
</dbReference>
<dbReference type="PANTHER" id="PTHR35789:SF1">
    <property type="entry name" value="SPORE GERMINATION PROTEIN B3"/>
    <property type="match status" value="1"/>
</dbReference>
<accession>A0A0F7C1G3</accession>
<reference evidence="10" key="1">
    <citation type="submission" date="2015-03" db="EMBL/GenBank/DDBJ databases">
        <title>MIGS Cultured Bacterial/Archaeal sample from Brevibacillus laterosporus.</title>
        <authorList>
            <person name="Zeng D."/>
            <person name="Zhu L."/>
            <person name="Dong G."/>
            <person name="Ye W."/>
            <person name="Ren D."/>
            <person name="Wu L."/>
            <person name="Xu J."/>
            <person name="Li G."/>
            <person name="Guo L."/>
        </authorList>
    </citation>
    <scope>NUCLEOTIDE SEQUENCE</scope>
    <source>
        <strain evidence="10">B9</strain>
        <plasmid evidence="10">unnamed2</plasmid>
    </source>
</reference>
<name>A0A0F7C1G3_BRELA</name>
<evidence type="ECO:0000256" key="7">
    <source>
        <dbReference type="ARBA" id="ARBA00023288"/>
    </source>
</evidence>
<protein>
    <submittedName>
        <fullName evidence="10">Spore gernimation protein</fullName>
    </submittedName>
</protein>
<keyword evidence="7" id="KW-0449">Lipoprotein</keyword>